<dbReference type="SUPFAM" id="SSF48726">
    <property type="entry name" value="Immunoglobulin"/>
    <property type="match status" value="1"/>
</dbReference>
<gene>
    <name evidence="4" type="ORF">fugu_017117</name>
    <name evidence="5" type="ORF">fugu_017123</name>
</gene>
<dbReference type="PROSITE" id="PS50835">
    <property type="entry name" value="IG_LIKE"/>
    <property type="match status" value="1"/>
</dbReference>
<evidence type="ECO:0000256" key="1">
    <source>
        <dbReference type="ARBA" id="ARBA00023319"/>
    </source>
</evidence>
<dbReference type="InterPro" id="IPR003597">
    <property type="entry name" value="Ig_C1-set"/>
</dbReference>
<name>A0A4Z2BUX5_9TELE</name>
<evidence type="ECO:0000313" key="4">
    <source>
        <dbReference type="EMBL" id="TNM96034.1"/>
    </source>
</evidence>
<evidence type="ECO:0000259" key="3">
    <source>
        <dbReference type="PROSITE" id="PS50835"/>
    </source>
</evidence>
<evidence type="ECO:0000313" key="6">
    <source>
        <dbReference type="Proteomes" id="UP000516260"/>
    </source>
</evidence>
<dbReference type="Gene3D" id="2.60.40.10">
    <property type="entry name" value="Immunoglobulins"/>
    <property type="match status" value="1"/>
</dbReference>
<dbReference type="InterPro" id="IPR050380">
    <property type="entry name" value="Immune_Resp_Modulators"/>
</dbReference>
<dbReference type="AlphaFoldDB" id="A0A4Z2BUX5"/>
<dbReference type="SMART" id="SM00407">
    <property type="entry name" value="IGc1"/>
    <property type="match status" value="1"/>
</dbReference>
<keyword evidence="1" id="KW-0393">Immunoglobulin domain</keyword>
<dbReference type="InterPro" id="IPR036179">
    <property type="entry name" value="Ig-like_dom_sf"/>
</dbReference>
<keyword evidence="2" id="KW-0472">Membrane</keyword>
<keyword evidence="2" id="KW-0812">Transmembrane</keyword>
<dbReference type="Pfam" id="PF07654">
    <property type="entry name" value="C1-set"/>
    <property type="match status" value="1"/>
</dbReference>
<feature type="transmembrane region" description="Helical" evidence="2">
    <location>
        <begin position="168"/>
        <end position="189"/>
    </location>
</feature>
<dbReference type="PANTHER" id="PTHR23411">
    <property type="entry name" value="TAPASIN"/>
    <property type="match status" value="1"/>
</dbReference>
<proteinExistence type="predicted"/>
<dbReference type="InterPro" id="IPR007110">
    <property type="entry name" value="Ig-like_dom"/>
</dbReference>
<accession>A0A4Z2BUX5</accession>
<evidence type="ECO:0000256" key="2">
    <source>
        <dbReference type="SAM" id="Phobius"/>
    </source>
</evidence>
<sequence length="200" mass="22001">MFDANGSGATLELCATYEAYFGSGTKLTVLETGLNVTRPTVTLLPPSSRECRNQKDQIRKKTIVCVASGFYPDHVSVSWEVNGQKVTDGVATDGAALRAEGRFYRISSRLRVSAEDWFRPDSDFTCIISFFNGTSTELYSASLQGEAAAATEVMSRETYLRITQAAKLSYGVFILKSVVYGAFVIFLAWKLQGWTGKQNL</sequence>
<comment type="caution">
    <text evidence="4">The sequence shown here is derived from an EMBL/GenBank/DDBJ whole genome shotgun (WGS) entry which is preliminary data.</text>
</comment>
<protein>
    <recommendedName>
        <fullName evidence="3">Ig-like domain-containing protein</fullName>
    </recommendedName>
</protein>
<keyword evidence="2" id="KW-1133">Transmembrane helix</keyword>
<dbReference type="Proteomes" id="UP000516260">
    <property type="component" value="Chromosome 18"/>
</dbReference>
<dbReference type="EMBL" id="SWLE01000010">
    <property type="protein sequence ID" value="TNM96034.1"/>
    <property type="molecule type" value="Genomic_DNA"/>
</dbReference>
<organism evidence="4 6">
    <name type="scientific">Takifugu bimaculatus</name>
    <dbReference type="NCBI Taxonomy" id="433685"/>
    <lineage>
        <taxon>Eukaryota</taxon>
        <taxon>Metazoa</taxon>
        <taxon>Chordata</taxon>
        <taxon>Craniata</taxon>
        <taxon>Vertebrata</taxon>
        <taxon>Euteleostomi</taxon>
        <taxon>Actinopterygii</taxon>
        <taxon>Neopterygii</taxon>
        <taxon>Teleostei</taxon>
        <taxon>Neoteleostei</taxon>
        <taxon>Acanthomorphata</taxon>
        <taxon>Eupercaria</taxon>
        <taxon>Tetraodontiformes</taxon>
        <taxon>Tetradontoidea</taxon>
        <taxon>Tetraodontidae</taxon>
        <taxon>Takifugu</taxon>
    </lineage>
</organism>
<evidence type="ECO:0000313" key="5">
    <source>
        <dbReference type="EMBL" id="TNM96040.1"/>
    </source>
</evidence>
<dbReference type="CDD" id="cd05769">
    <property type="entry name" value="IgC1_TCR_beta"/>
    <property type="match status" value="1"/>
</dbReference>
<dbReference type="EMBL" id="SWLE01000010">
    <property type="protein sequence ID" value="TNM96040.1"/>
    <property type="molecule type" value="Genomic_DNA"/>
</dbReference>
<feature type="domain" description="Ig-like" evidence="3">
    <location>
        <begin position="39"/>
        <end position="144"/>
    </location>
</feature>
<dbReference type="InterPro" id="IPR013783">
    <property type="entry name" value="Ig-like_fold"/>
</dbReference>
<reference evidence="4 6" key="1">
    <citation type="submission" date="2019-04" db="EMBL/GenBank/DDBJ databases">
        <title>The sequence and de novo assembly of Takifugu bimaculatus genome using PacBio and Hi-C technologies.</title>
        <authorList>
            <person name="Xu P."/>
            <person name="Liu B."/>
            <person name="Zhou Z."/>
        </authorList>
    </citation>
    <scope>NUCLEOTIDE SEQUENCE [LARGE SCALE GENOMIC DNA]</scope>
    <source>
        <strain evidence="4">TB-2018</strain>
        <tissue evidence="4">Muscle</tissue>
    </source>
</reference>
<keyword evidence="6" id="KW-1185">Reference proteome</keyword>